<feature type="region of interest" description="Disordered" evidence="1">
    <location>
        <begin position="352"/>
        <end position="383"/>
    </location>
</feature>
<feature type="compositionally biased region" description="Basic and acidic residues" evidence="1">
    <location>
        <begin position="164"/>
        <end position="173"/>
    </location>
</feature>
<feature type="compositionally biased region" description="Polar residues" evidence="1">
    <location>
        <begin position="106"/>
        <end position="121"/>
    </location>
</feature>
<dbReference type="InParanoid" id="A0A317XVL4"/>
<accession>A0A317XVL4</accession>
<organism evidence="2 3">
    <name type="scientific">Testicularia cyperi</name>
    <dbReference type="NCBI Taxonomy" id="1882483"/>
    <lineage>
        <taxon>Eukaryota</taxon>
        <taxon>Fungi</taxon>
        <taxon>Dikarya</taxon>
        <taxon>Basidiomycota</taxon>
        <taxon>Ustilaginomycotina</taxon>
        <taxon>Ustilaginomycetes</taxon>
        <taxon>Ustilaginales</taxon>
        <taxon>Anthracoideaceae</taxon>
        <taxon>Testicularia</taxon>
    </lineage>
</organism>
<keyword evidence="3" id="KW-1185">Reference proteome</keyword>
<dbReference type="AlphaFoldDB" id="A0A317XVL4"/>
<evidence type="ECO:0000313" key="3">
    <source>
        <dbReference type="Proteomes" id="UP000246740"/>
    </source>
</evidence>
<name>A0A317XVL4_9BASI</name>
<evidence type="ECO:0000313" key="2">
    <source>
        <dbReference type="EMBL" id="PWZ01419.1"/>
    </source>
</evidence>
<feature type="compositionally biased region" description="Low complexity" evidence="1">
    <location>
        <begin position="79"/>
        <end position="95"/>
    </location>
</feature>
<feature type="compositionally biased region" description="Polar residues" evidence="1">
    <location>
        <begin position="738"/>
        <end position="750"/>
    </location>
</feature>
<dbReference type="Proteomes" id="UP000246740">
    <property type="component" value="Unassembled WGS sequence"/>
</dbReference>
<feature type="compositionally biased region" description="Basic residues" evidence="1">
    <location>
        <begin position="418"/>
        <end position="427"/>
    </location>
</feature>
<feature type="compositionally biased region" description="Basic and acidic residues" evidence="1">
    <location>
        <begin position="53"/>
        <end position="78"/>
    </location>
</feature>
<feature type="region of interest" description="Disordered" evidence="1">
    <location>
        <begin position="409"/>
        <end position="458"/>
    </location>
</feature>
<dbReference type="EMBL" id="KZ819190">
    <property type="protein sequence ID" value="PWZ01419.1"/>
    <property type="molecule type" value="Genomic_DNA"/>
</dbReference>
<reference evidence="2 3" key="1">
    <citation type="journal article" date="2018" name="Mol. Biol. Evol.">
        <title>Broad Genomic Sampling Reveals a Smut Pathogenic Ancestry of the Fungal Clade Ustilaginomycotina.</title>
        <authorList>
            <person name="Kijpornyongpan T."/>
            <person name="Mondo S.J."/>
            <person name="Barry K."/>
            <person name="Sandor L."/>
            <person name="Lee J."/>
            <person name="Lipzen A."/>
            <person name="Pangilinan J."/>
            <person name="LaButti K."/>
            <person name="Hainaut M."/>
            <person name="Henrissat B."/>
            <person name="Grigoriev I.V."/>
            <person name="Spatafora J.W."/>
            <person name="Aime M.C."/>
        </authorList>
    </citation>
    <scope>NUCLEOTIDE SEQUENCE [LARGE SCALE GENOMIC DNA]</scope>
    <source>
        <strain evidence="2 3">MCA 3645</strain>
    </source>
</reference>
<proteinExistence type="predicted"/>
<feature type="compositionally biased region" description="Basic and acidic residues" evidence="1">
    <location>
        <begin position="366"/>
        <end position="377"/>
    </location>
</feature>
<protein>
    <submittedName>
        <fullName evidence="2">Uncharacterized protein</fullName>
    </submittedName>
</protein>
<feature type="compositionally biased region" description="Basic residues" evidence="1">
    <location>
        <begin position="438"/>
        <end position="447"/>
    </location>
</feature>
<feature type="compositionally biased region" description="Low complexity" evidence="1">
    <location>
        <begin position="699"/>
        <end position="717"/>
    </location>
</feature>
<sequence>MSRPRNVDKAFDEAFERLLSTSSSSRAAQTSSSANSLSNNSRTPPKGILKRSAPIDERDRFDEAGLRKPIKLDAENRLLQKQAAQLAPQSAPRSQYGDAKHGSASRPLSQASHNASGNKITTHYVRPSSEVPVRNIEPKSRLAHPALDALSRRAQSQSRKGKERARQEVYSDHDDNDEGQTSSGNRSMPIAPKHFYASTAKATSRKSSSHYYEPEADSAGSFMSTPVDWSQQQVYAAPQMAGASMPAFTTTTAFAPQTYIQQQGMPIFANNSMQPTSSSLLWIPGQGAMHPFYQPSPLPATAYQSFATPQMFPNLGQWSGSGSYSHGTMQQPGYASSPDRAFKTPRFVEEVDEDVEDFEDPPAMKQRPDASSKDQKRSSGSPQWLAALSSVRKLPSSSRFMASGHLGHASSTLQHAQLKPKPKRKPSKPLLDEFGNIVKRRPGRPRTRPLPPEKDGADKYMLVKAQRGDASTSAPLTSKGEASRQLDICRPLYIESKPPGRFETHTLFVLHAARLAALARSVEQNMQQNAGPQAQLTEARAVRTWPPWSSWARWTWRVDVPRQESEPDTGPAKDGVAPGPTAADACSIDDLFPLERLRAYQASQEADFANRRTPKPRVSLARLATYLYKHASDARGEDNTSAPRHRLKKLIRKAVIRRRAADLDVRRLWSFWAKKAHEARFEAARNRTRGPLTRTVSFGDPPDLADAAAGEGGASSPTLRFQVKAEPESPSKGLRSPVRQQTVASTTLTDVDSEQLEPVRHQPPSRKHHNLPYLRRNLRIYSQLGIELPK</sequence>
<feature type="compositionally biased region" description="Low complexity" evidence="1">
    <location>
        <begin position="20"/>
        <end position="41"/>
    </location>
</feature>
<feature type="region of interest" description="Disordered" evidence="1">
    <location>
        <begin position="691"/>
        <end position="770"/>
    </location>
</feature>
<feature type="region of interest" description="Disordered" evidence="1">
    <location>
        <begin position="19"/>
        <end position="219"/>
    </location>
</feature>
<gene>
    <name evidence="2" type="ORF">BCV70DRAFT_205187</name>
</gene>
<evidence type="ECO:0000256" key="1">
    <source>
        <dbReference type="SAM" id="MobiDB-lite"/>
    </source>
</evidence>